<comment type="caution">
    <text evidence="15">The sequence shown here is derived from an EMBL/GenBank/DDBJ whole genome shotgun (WGS) entry which is preliminary data.</text>
</comment>
<dbReference type="GO" id="GO:0005741">
    <property type="term" value="C:mitochondrial outer membrane"/>
    <property type="evidence" value="ECO:0007669"/>
    <property type="project" value="UniProtKB-SubCell"/>
</dbReference>
<dbReference type="PANTHER" id="PTHR10465">
    <property type="entry name" value="TRANSMEMBRANE GTPASE FZO1"/>
    <property type="match status" value="1"/>
</dbReference>
<evidence type="ECO:0000256" key="4">
    <source>
        <dbReference type="ARBA" id="ARBA00022787"/>
    </source>
</evidence>
<gene>
    <name evidence="15" type="ORF">C8Q69DRAFT_395003</name>
</gene>
<dbReference type="SUPFAM" id="SSF52540">
    <property type="entry name" value="P-loop containing nucleoside triphosphate hydrolases"/>
    <property type="match status" value="1"/>
</dbReference>
<keyword evidence="4" id="KW-1000">Mitochondrion outer membrane</keyword>
<keyword evidence="9" id="KW-0342">GTP-binding</keyword>
<evidence type="ECO:0000256" key="6">
    <source>
        <dbReference type="ARBA" id="ARBA00022989"/>
    </source>
</evidence>
<evidence type="ECO:0000256" key="9">
    <source>
        <dbReference type="ARBA" id="ARBA00023134"/>
    </source>
</evidence>
<comment type="catalytic activity">
    <reaction evidence="11">
        <text>GTP + H2O = GDP + phosphate + H(+)</text>
        <dbReference type="Rhea" id="RHEA:19669"/>
        <dbReference type="ChEBI" id="CHEBI:15377"/>
        <dbReference type="ChEBI" id="CHEBI:15378"/>
        <dbReference type="ChEBI" id="CHEBI:37565"/>
        <dbReference type="ChEBI" id="CHEBI:43474"/>
        <dbReference type="ChEBI" id="CHEBI:58189"/>
    </reaction>
</comment>
<dbReference type="InterPro" id="IPR030381">
    <property type="entry name" value="G_DYNAMIN_dom"/>
</dbReference>
<dbReference type="GO" id="GO:0005525">
    <property type="term" value="F:GTP binding"/>
    <property type="evidence" value="ECO:0007669"/>
    <property type="project" value="UniProtKB-KW"/>
</dbReference>
<keyword evidence="8" id="KW-0496">Mitochondrion</keyword>
<comment type="subcellular location">
    <subcellularLocation>
        <location evidence="1">Mitochondrion outer membrane</location>
        <topology evidence="1">Multi-pass membrane protein</topology>
    </subcellularLocation>
</comment>
<accession>A0A443I7S0</accession>
<feature type="compositionally biased region" description="Gly residues" evidence="12">
    <location>
        <begin position="498"/>
        <end position="511"/>
    </location>
</feature>
<feature type="compositionally biased region" description="Acidic residues" evidence="12">
    <location>
        <begin position="513"/>
        <end position="525"/>
    </location>
</feature>
<sequence length="928" mass="102173">MSQEYFPNRAGSSAGEGSSRSVRDETPPRNPFLPPEYMTVGNGTTSEHATALMASLNQDSGYGGSIAGDSASDEQIREGWRAGLMEDRPTPMHTPTFPGDSSAAGDHERHVVASHVHQLLYNSNRTKLSRSITRTIETLKELQEMNRQWPAHYPSVQGSPERPALQHTQSLVHLEDEANLPPRPGPIKRAATSLEDGESSAAAERRAPPEPRLMTPQIAQEFSILKLDLKLGALSQAELVHSLEKASIASLLDGKISQSIKHLLSLRDRIEDISSKVLVTGDLNAGKSTFCNALLRRKILPEDQQPCTSIFCEVLDARENGGIEEVHAVHKDRQYNRNDESTYDVYSLLELENIVIDNTKYMQCKVYVKDVRSIDESLLNNGVVDIALIDAPGLNSDSLKTTAVFARQEEIDVVVFVVSAANHFTLSAKEFIMNAAHEKAYMFMVVNGFDNIRDKQRCERMILDQVAKLSPRTYKESAELVHFVSSNAIPVAPTIPVGGSGSGSGGPGGGSDPSDDGPGDDGDDDDKGKAVDKGKGKEREKIQDFENLESALRRFVLEKRARSKLAPAKTYLMNVLSDLNSLASVNRDVAQAELQRVTKELEELEPAYEDGKKKKIAVADDVEKRIEESCEDVYDHTRSKLTTTISHVAEADLGVEYPGLFSVFQYAEDLKLAMLDQISMSVSDCENYARAKTVQGVNFIQNIGLLHVGEDKFPPLNFRADLMFRRGRRHTFARQVDTEVELLDFFDIASLWERQEKVAGTGMAMTLVTVVGGRAFGGAGWIDGLFGAARILGSNNLRRMFFPGVIAAVVLTAAYVLSSIPTTLPPRLSKKLAARLAEIDYTHTNASRISAEVRRMLRIPAVNLQTALAQDIEDLGRRKDEVTKVKRESEVASKYFANLFRDSGENRRSVEQIDLEAPLPGAMAGYGA</sequence>
<dbReference type="EMBL" id="RCNU01000001">
    <property type="protein sequence ID" value="RWR00130.1"/>
    <property type="molecule type" value="Genomic_DNA"/>
</dbReference>
<keyword evidence="16" id="KW-1185">Reference proteome</keyword>
<dbReference type="InterPro" id="IPR027417">
    <property type="entry name" value="P-loop_NTPase"/>
</dbReference>
<evidence type="ECO:0000256" key="8">
    <source>
        <dbReference type="ARBA" id="ARBA00023128"/>
    </source>
</evidence>
<dbReference type="Proteomes" id="UP000283841">
    <property type="component" value="Unassembled WGS sequence"/>
</dbReference>
<evidence type="ECO:0000256" key="7">
    <source>
        <dbReference type="ARBA" id="ARBA00023054"/>
    </source>
</evidence>
<keyword evidence="2 13" id="KW-0812">Transmembrane</keyword>
<feature type="region of interest" description="Disordered" evidence="12">
    <location>
        <begin position="176"/>
        <end position="212"/>
    </location>
</feature>
<dbReference type="PANTHER" id="PTHR10465:SF0">
    <property type="entry name" value="SARCALUMENIN"/>
    <property type="match status" value="1"/>
</dbReference>
<keyword evidence="10 13" id="KW-0472">Membrane</keyword>
<feature type="transmembrane region" description="Helical" evidence="13">
    <location>
        <begin position="800"/>
        <end position="820"/>
    </location>
</feature>
<feature type="region of interest" description="Disordered" evidence="12">
    <location>
        <begin position="1"/>
        <end position="51"/>
    </location>
</feature>
<evidence type="ECO:0000313" key="16">
    <source>
        <dbReference type="Proteomes" id="UP000283841"/>
    </source>
</evidence>
<dbReference type="GO" id="GO:0003924">
    <property type="term" value="F:GTPase activity"/>
    <property type="evidence" value="ECO:0007669"/>
    <property type="project" value="InterPro"/>
</dbReference>
<keyword evidence="5" id="KW-0378">Hydrolase</keyword>
<dbReference type="STRING" id="264951.A0A443I7S0"/>
<dbReference type="RefSeq" id="XP_028489774.1">
    <property type="nucleotide sequence ID" value="XM_028627672.1"/>
</dbReference>
<dbReference type="InterPro" id="IPR027094">
    <property type="entry name" value="Mitofusin_fam"/>
</dbReference>
<organism evidence="15 16">
    <name type="scientific">Byssochlamys spectabilis</name>
    <name type="common">Paecilomyces variotii</name>
    <dbReference type="NCBI Taxonomy" id="264951"/>
    <lineage>
        <taxon>Eukaryota</taxon>
        <taxon>Fungi</taxon>
        <taxon>Dikarya</taxon>
        <taxon>Ascomycota</taxon>
        <taxon>Pezizomycotina</taxon>
        <taxon>Eurotiomycetes</taxon>
        <taxon>Eurotiomycetidae</taxon>
        <taxon>Eurotiales</taxon>
        <taxon>Thermoascaceae</taxon>
        <taxon>Paecilomyces</taxon>
    </lineage>
</organism>
<keyword evidence="7" id="KW-0175">Coiled coil</keyword>
<dbReference type="Pfam" id="PF00350">
    <property type="entry name" value="Dynamin_N"/>
    <property type="match status" value="1"/>
</dbReference>
<dbReference type="VEuPathDB" id="FungiDB:C8Q69DRAFT_395003"/>
<evidence type="ECO:0000256" key="5">
    <source>
        <dbReference type="ARBA" id="ARBA00022801"/>
    </source>
</evidence>
<evidence type="ECO:0000256" key="3">
    <source>
        <dbReference type="ARBA" id="ARBA00022741"/>
    </source>
</evidence>
<feature type="compositionally biased region" description="Low complexity" evidence="12">
    <location>
        <begin position="9"/>
        <end position="20"/>
    </location>
</feature>
<dbReference type="GeneID" id="39596949"/>
<dbReference type="Gene3D" id="3.40.50.300">
    <property type="entry name" value="P-loop containing nucleotide triphosphate hydrolases"/>
    <property type="match status" value="1"/>
</dbReference>
<dbReference type="GO" id="GO:0051646">
    <property type="term" value="P:mitochondrion localization"/>
    <property type="evidence" value="ECO:0007669"/>
    <property type="project" value="TreeGrafter"/>
</dbReference>
<keyword evidence="6 13" id="KW-1133">Transmembrane helix</keyword>
<evidence type="ECO:0000256" key="12">
    <source>
        <dbReference type="SAM" id="MobiDB-lite"/>
    </source>
</evidence>
<feature type="region of interest" description="Disordered" evidence="12">
    <location>
        <begin position="494"/>
        <end position="542"/>
    </location>
</feature>
<feature type="compositionally biased region" description="Basic and acidic residues" evidence="12">
    <location>
        <begin position="526"/>
        <end position="542"/>
    </location>
</feature>
<proteinExistence type="predicted"/>
<evidence type="ECO:0000256" key="11">
    <source>
        <dbReference type="ARBA" id="ARBA00048548"/>
    </source>
</evidence>
<evidence type="ECO:0000256" key="13">
    <source>
        <dbReference type="SAM" id="Phobius"/>
    </source>
</evidence>
<evidence type="ECO:0000256" key="1">
    <source>
        <dbReference type="ARBA" id="ARBA00004374"/>
    </source>
</evidence>
<feature type="domain" description="Dynamin-type G" evidence="14">
    <location>
        <begin position="271"/>
        <end position="567"/>
    </location>
</feature>
<keyword evidence="3" id="KW-0547">Nucleotide-binding</keyword>
<evidence type="ECO:0000259" key="14">
    <source>
        <dbReference type="PROSITE" id="PS51718"/>
    </source>
</evidence>
<dbReference type="AlphaFoldDB" id="A0A443I7S0"/>
<evidence type="ECO:0000313" key="15">
    <source>
        <dbReference type="EMBL" id="RWR00130.1"/>
    </source>
</evidence>
<evidence type="ECO:0000256" key="10">
    <source>
        <dbReference type="ARBA" id="ARBA00023136"/>
    </source>
</evidence>
<name>A0A443I7S0_BYSSP</name>
<dbReference type="PROSITE" id="PS51718">
    <property type="entry name" value="G_DYNAMIN_2"/>
    <property type="match status" value="1"/>
</dbReference>
<dbReference type="GO" id="GO:0008053">
    <property type="term" value="P:mitochondrial fusion"/>
    <property type="evidence" value="ECO:0007669"/>
    <property type="project" value="TreeGrafter"/>
</dbReference>
<reference evidence="15 16" key="1">
    <citation type="journal article" date="2018" name="Front. Microbiol.">
        <title>Genomic and genetic insights into a cosmopolitan fungus, Paecilomyces variotii (Eurotiales).</title>
        <authorList>
            <person name="Urquhart A.S."/>
            <person name="Mondo S.J."/>
            <person name="Makela M.R."/>
            <person name="Hane J.K."/>
            <person name="Wiebenga A."/>
            <person name="He G."/>
            <person name="Mihaltcheva S."/>
            <person name="Pangilinan J."/>
            <person name="Lipzen A."/>
            <person name="Barry K."/>
            <person name="de Vries R.P."/>
            <person name="Grigoriev I.V."/>
            <person name="Idnurm A."/>
        </authorList>
    </citation>
    <scope>NUCLEOTIDE SEQUENCE [LARGE SCALE GENOMIC DNA]</scope>
    <source>
        <strain evidence="15 16">CBS 101075</strain>
    </source>
</reference>
<dbReference type="FunFam" id="3.40.50.300:FF:000638">
    <property type="entry name" value="Transmembrane GTPase Fzo1, putative"/>
    <property type="match status" value="1"/>
</dbReference>
<dbReference type="InterPro" id="IPR045063">
    <property type="entry name" value="Dynamin_N"/>
</dbReference>
<evidence type="ECO:0000256" key="2">
    <source>
        <dbReference type="ARBA" id="ARBA00022692"/>
    </source>
</evidence>
<protein>
    <recommendedName>
        <fullName evidence="14">Dynamin-type G domain-containing protein</fullName>
    </recommendedName>
</protein>